<dbReference type="Proteomes" id="UP000050349">
    <property type="component" value="Unassembled WGS sequence"/>
</dbReference>
<proteinExistence type="predicted"/>
<dbReference type="GO" id="GO:0016887">
    <property type="term" value="F:ATP hydrolysis activity"/>
    <property type="evidence" value="ECO:0007669"/>
    <property type="project" value="InterPro"/>
</dbReference>
<evidence type="ECO:0000313" key="3">
    <source>
        <dbReference type="Proteomes" id="UP000050349"/>
    </source>
</evidence>
<dbReference type="Gene3D" id="3.40.50.300">
    <property type="entry name" value="P-loop containing nucleotide triphosphate hydrolases"/>
    <property type="match status" value="1"/>
</dbReference>
<protein>
    <submittedName>
        <fullName evidence="2">AAA domain protein</fullName>
    </submittedName>
</protein>
<dbReference type="InterPro" id="IPR049945">
    <property type="entry name" value="AAA_22"/>
</dbReference>
<sequence>MDIQDTRPIEIELHPVCNQRYLIPTFSIGETYALVLKVIRRRDSGLVIWGHTRYGKTWAMLYCQQCLAQDFPNFPVVIYNAKREVSAIKGNFYNSLLAVVGHKQWNDNVSISQKHLRLVNFMEQAALKDSRQIFILFIDEAQRLQQQHFDWVKDIYNDLRLKGVTLLPILVGQQQLLEQKKTFLRTGVEGEAIVNRFMLYEHPFRGIREKDDFATCLGFFDSTPYPANSSWTFTKFFLPQAYTNGFRLANVKDILWDAFCDSYQELKLKSKMEIPMQYFTKTIEIILRDSVEEDYPGYTITKEFSLRSIRESWFLAATANAKAADQNV</sequence>
<dbReference type="InterPro" id="IPR027417">
    <property type="entry name" value="P-loop_NTPase"/>
</dbReference>
<accession>A0A0P8X1A9</accession>
<dbReference type="EMBL" id="LJXB01000076">
    <property type="protein sequence ID" value="KPU59477.1"/>
    <property type="molecule type" value="Genomic_DNA"/>
</dbReference>
<dbReference type="PATRIC" id="fig|294.162.peg.2805"/>
<dbReference type="SUPFAM" id="SSF52540">
    <property type="entry name" value="P-loop containing nucleoside triphosphate hydrolases"/>
    <property type="match status" value="1"/>
</dbReference>
<organism evidence="2 3">
    <name type="scientific">Pseudomonas fluorescens</name>
    <dbReference type="NCBI Taxonomy" id="294"/>
    <lineage>
        <taxon>Bacteria</taxon>
        <taxon>Pseudomonadati</taxon>
        <taxon>Pseudomonadota</taxon>
        <taxon>Gammaproteobacteria</taxon>
        <taxon>Pseudomonadales</taxon>
        <taxon>Pseudomonadaceae</taxon>
        <taxon>Pseudomonas</taxon>
    </lineage>
</organism>
<evidence type="ECO:0000313" key="2">
    <source>
        <dbReference type="EMBL" id="KPU59477.1"/>
    </source>
</evidence>
<gene>
    <name evidence="2" type="ORF">AN403_3024</name>
</gene>
<feature type="domain" description="ORC1/DEAH AAA+ ATPase" evidence="1">
    <location>
        <begin position="42"/>
        <end position="178"/>
    </location>
</feature>
<dbReference type="AlphaFoldDB" id="A0A0P8X1A9"/>
<dbReference type="Pfam" id="PF13401">
    <property type="entry name" value="AAA_22"/>
    <property type="match status" value="1"/>
</dbReference>
<evidence type="ECO:0000259" key="1">
    <source>
        <dbReference type="Pfam" id="PF13401"/>
    </source>
</evidence>
<reference evidence="2 3" key="1">
    <citation type="submission" date="2015-09" db="EMBL/GenBank/DDBJ databases">
        <authorList>
            <person name="Jackson K.R."/>
            <person name="Lunt B.L."/>
            <person name="Fisher J.N.B."/>
            <person name="Gardner A.V."/>
            <person name="Bailey M.E."/>
            <person name="Deus L.M."/>
            <person name="Earl A.S."/>
            <person name="Gibby P.D."/>
            <person name="Hartmann K.A."/>
            <person name="Liu J.E."/>
            <person name="Manci A.M."/>
            <person name="Nielsen D.A."/>
            <person name="Solomon M.B."/>
            <person name="Breakwell D.P."/>
            <person name="Burnett S.H."/>
            <person name="Grose J.H."/>
        </authorList>
    </citation>
    <scope>NUCLEOTIDE SEQUENCE [LARGE SCALE GENOMIC DNA]</scope>
    <source>
        <strain evidence="2 3">S613</strain>
    </source>
</reference>
<dbReference type="RefSeq" id="WP_057397898.1">
    <property type="nucleotide sequence ID" value="NZ_LJXB01000076.1"/>
</dbReference>
<dbReference type="OrthoDB" id="8903747at2"/>
<name>A0A0P8X1A9_PSEFL</name>
<comment type="caution">
    <text evidence="2">The sequence shown here is derived from an EMBL/GenBank/DDBJ whole genome shotgun (WGS) entry which is preliminary data.</text>
</comment>